<reference evidence="1" key="1">
    <citation type="submission" date="2022-07" db="EMBL/GenBank/DDBJ databases">
        <title>Genome Sequence of Physisporinus lineatus.</title>
        <authorList>
            <person name="Buettner E."/>
        </authorList>
    </citation>
    <scope>NUCLEOTIDE SEQUENCE</scope>
    <source>
        <strain evidence="1">VT162</strain>
    </source>
</reference>
<dbReference type="PANTHER" id="PTHR39244">
    <property type="entry name" value="NATTERIN-4"/>
    <property type="match status" value="1"/>
</dbReference>
<keyword evidence="2" id="KW-1185">Reference proteome</keyword>
<dbReference type="Proteomes" id="UP001212997">
    <property type="component" value="Unassembled WGS sequence"/>
</dbReference>
<dbReference type="CDD" id="cd20215">
    <property type="entry name" value="PFM_LSL-like"/>
    <property type="match status" value="1"/>
</dbReference>
<dbReference type="Gene3D" id="2.170.15.10">
    <property type="entry name" value="Proaerolysin, chain A, domain 3"/>
    <property type="match status" value="1"/>
</dbReference>
<accession>A0AAD5V5Y2</accession>
<organism evidence="1 2">
    <name type="scientific">Meripilus lineatus</name>
    <dbReference type="NCBI Taxonomy" id="2056292"/>
    <lineage>
        <taxon>Eukaryota</taxon>
        <taxon>Fungi</taxon>
        <taxon>Dikarya</taxon>
        <taxon>Basidiomycota</taxon>
        <taxon>Agaricomycotina</taxon>
        <taxon>Agaricomycetes</taxon>
        <taxon>Polyporales</taxon>
        <taxon>Meripilaceae</taxon>
        <taxon>Meripilus</taxon>
    </lineage>
</organism>
<proteinExistence type="predicted"/>
<dbReference type="PANTHER" id="PTHR39244:SF5">
    <property type="entry name" value="NATTERIN-3-LIKE"/>
    <property type="match status" value="1"/>
</dbReference>
<dbReference type="EMBL" id="JANAWD010000150">
    <property type="protein sequence ID" value="KAJ3485529.1"/>
    <property type="molecule type" value="Genomic_DNA"/>
</dbReference>
<evidence type="ECO:0008006" key="3">
    <source>
        <dbReference type="Google" id="ProtNLM"/>
    </source>
</evidence>
<dbReference type="AlphaFoldDB" id="A0AAD5V5Y2"/>
<evidence type="ECO:0000313" key="1">
    <source>
        <dbReference type="EMBL" id="KAJ3485529.1"/>
    </source>
</evidence>
<dbReference type="SUPFAM" id="SSF56973">
    <property type="entry name" value="Aerolisin/ETX pore-forming domain"/>
    <property type="match status" value="1"/>
</dbReference>
<name>A0AAD5V5Y2_9APHY</name>
<dbReference type="InterPro" id="IPR004991">
    <property type="entry name" value="Aerolysin-like"/>
</dbReference>
<dbReference type="InterPro" id="IPR053237">
    <property type="entry name" value="Natterin_C"/>
</dbReference>
<comment type="caution">
    <text evidence="1">The sequence shown here is derived from an EMBL/GenBank/DDBJ whole genome shotgun (WGS) entry which is preliminary data.</text>
</comment>
<gene>
    <name evidence="1" type="ORF">NLI96_g4885</name>
</gene>
<dbReference type="Gene3D" id="2.80.10.50">
    <property type="match status" value="1"/>
</dbReference>
<sequence length="313" mass="35024">MSNQDLYIPPHGIYFRLLGYVSQNVIFSRTAQEPQVGQIPVESVYSDQWFTLIHGTGNRKGTYAIKGKVSGNVLFSREGPAPNVGHVAGNGQYDDNWFKLEPGKGQYSKQFRLITPSAGVAVFSRTKMEPYLWNIAQGQVYSDQHFSYIFEDMNVDRIEYDLNLGKIISSNPLVLANQTLTNKTDHEQEMSFQLNETATHTSTFEYSTGFTITIGMSFKAGIPLIAETEFTVEASSTNQWTWGEQTSFSKSYTATFPVKAGPHETVRAVSTVNKGELEVPFTMYLSSKSTGTKTETKGIWRGVSTWDLRHTVS</sequence>
<evidence type="ECO:0000313" key="2">
    <source>
        <dbReference type="Proteomes" id="UP001212997"/>
    </source>
</evidence>
<protein>
    <recommendedName>
        <fullName evidence="3">Hemolytic lectin LSLb</fullName>
    </recommendedName>
</protein>
<dbReference type="CDD" id="cd23424">
    <property type="entry name" value="beta-trefoil_Ricin_BEL-like"/>
    <property type="match status" value="1"/>
</dbReference>
<dbReference type="Pfam" id="PF03318">
    <property type="entry name" value="ETX_MTX2"/>
    <property type="match status" value="1"/>
</dbReference>